<dbReference type="CDD" id="cd09881">
    <property type="entry name" value="PIN_VapC4-5_FitB-like"/>
    <property type="match status" value="1"/>
</dbReference>
<evidence type="ECO:0000256" key="8">
    <source>
        <dbReference type="HAMAP-Rule" id="MF_00265"/>
    </source>
</evidence>
<protein>
    <recommendedName>
        <fullName evidence="8">Ribonuclease VapC</fullName>
        <shortName evidence="8">RNase VapC</shortName>
        <ecNumber evidence="8">3.1.-.-</ecNumber>
    </recommendedName>
    <alternativeName>
        <fullName evidence="8">Toxin VapC</fullName>
    </alternativeName>
</protein>
<dbReference type="InterPro" id="IPR029060">
    <property type="entry name" value="PIN-like_dom_sf"/>
</dbReference>
<evidence type="ECO:0000313" key="10">
    <source>
        <dbReference type="EMBL" id="TCK62448.1"/>
    </source>
</evidence>
<reference evidence="10 11" key="1">
    <citation type="submission" date="2019-03" db="EMBL/GenBank/DDBJ databases">
        <title>Genomic Encyclopedia of Type Strains, Phase IV (KMG-IV): sequencing the most valuable type-strain genomes for metagenomic binning, comparative biology and taxonomic classification.</title>
        <authorList>
            <person name="Goeker M."/>
        </authorList>
    </citation>
    <scope>NUCLEOTIDE SEQUENCE [LARGE SCALE GENOMIC DNA]</scope>
    <source>
        <strain evidence="10 11">DSM 24984</strain>
    </source>
</reference>
<comment type="similarity">
    <text evidence="7 8">Belongs to the PINc/VapC protein family.</text>
</comment>
<dbReference type="SUPFAM" id="SSF88723">
    <property type="entry name" value="PIN domain-like"/>
    <property type="match status" value="1"/>
</dbReference>
<keyword evidence="4 8" id="KW-0479">Metal-binding</keyword>
<keyword evidence="8" id="KW-0800">Toxin</keyword>
<evidence type="ECO:0000256" key="7">
    <source>
        <dbReference type="ARBA" id="ARBA00038093"/>
    </source>
</evidence>
<dbReference type="Pfam" id="PF01850">
    <property type="entry name" value="PIN"/>
    <property type="match status" value="1"/>
</dbReference>
<dbReference type="PANTHER" id="PTHR33653">
    <property type="entry name" value="RIBONUCLEASE VAPC2"/>
    <property type="match status" value="1"/>
</dbReference>
<evidence type="ECO:0000256" key="3">
    <source>
        <dbReference type="ARBA" id="ARBA00022722"/>
    </source>
</evidence>
<evidence type="ECO:0000259" key="9">
    <source>
        <dbReference type="Pfam" id="PF01850"/>
    </source>
</evidence>
<feature type="domain" description="PIN" evidence="9">
    <location>
        <begin position="2"/>
        <end position="124"/>
    </location>
</feature>
<keyword evidence="6 8" id="KW-0460">Magnesium</keyword>
<gene>
    <name evidence="8" type="primary">vapC</name>
    <name evidence="10" type="ORF">C8D98_0974</name>
</gene>
<keyword evidence="10" id="KW-0255">Endonuclease</keyword>
<dbReference type="HAMAP" id="MF_00265">
    <property type="entry name" value="VapC_Nob1"/>
    <property type="match status" value="1"/>
</dbReference>
<dbReference type="GO" id="GO:0000287">
    <property type="term" value="F:magnesium ion binding"/>
    <property type="evidence" value="ECO:0007669"/>
    <property type="project" value="UniProtKB-UniRule"/>
</dbReference>
<evidence type="ECO:0000256" key="6">
    <source>
        <dbReference type="ARBA" id="ARBA00022842"/>
    </source>
</evidence>
<evidence type="ECO:0000313" key="11">
    <source>
        <dbReference type="Proteomes" id="UP000294614"/>
    </source>
</evidence>
<dbReference type="Gene3D" id="3.40.50.1010">
    <property type="entry name" value="5'-nuclease"/>
    <property type="match status" value="1"/>
</dbReference>
<keyword evidence="11" id="KW-1185">Reference proteome</keyword>
<dbReference type="PANTHER" id="PTHR33653:SF1">
    <property type="entry name" value="RIBONUCLEASE VAPC2"/>
    <property type="match status" value="1"/>
</dbReference>
<dbReference type="AlphaFoldDB" id="A0A4R1KCU9"/>
<feature type="binding site" evidence="8">
    <location>
        <position position="5"/>
    </location>
    <ligand>
        <name>Mg(2+)</name>
        <dbReference type="ChEBI" id="CHEBI:18420"/>
    </ligand>
</feature>
<dbReference type="Proteomes" id="UP000294614">
    <property type="component" value="Unassembled WGS sequence"/>
</dbReference>
<dbReference type="GO" id="GO:0004519">
    <property type="term" value="F:endonuclease activity"/>
    <property type="evidence" value="ECO:0007669"/>
    <property type="project" value="UniProtKB-KW"/>
</dbReference>
<name>A0A4R1KCU9_9BACT</name>
<dbReference type="EC" id="3.1.-.-" evidence="8"/>
<comment type="caution">
    <text evidence="10">The sequence shown here is derived from an EMBL/GenBank/DDBJ whole genome shotgun (WGS) entry which is preliminary data.</text>
</comment>
<keyword evidence="2 8" id="KW-1277">Toxin-antitoxin system</keyword>
<comment type="function">
    <text evidence="8">Toxic component of a toxin-antitoxin (TA) system. An RNase.</text>
</comment>
<dbReference type="InterPro" id="IPR050556">
    <property type="entry name" value="Type_II_TA_system_RNase"/>
</dbReference>
<keyword evidence="5 8" id="KW-0378">Hydrolase</keyword>
<evidence type="ECO:0000256" key="2">
    <source>
        <dbReference type="ARBA" id="ARBA00022649"/>
    </source>
</evidence>
<feature type="binding site" evidence="8">
    <location>
        <position position="97"/>
    </location>
    <ligand>
        <name>Mg(2+)</name>
        <dbReference type="ChEBI" id="CHEBI:18420"/>
    </ligand>
</feature>
<dbReference type="InterPro" id="IPR022907">
    <property type="entry name" value="VapC_family"/>
</dbReference>
<dbReference type="GO" id="GO:0090729">
    <property type="term" value="F:toxin activity"/>
    <property type="evidence" value="ECO:0007669"/>
    <property type="project" value="UniProtKB-KW"/>
</dbReference>
<accession>A0A4R1KCU9</accession>
<comment type="cofactor">
    <cofactor evidence="1 8">
        <name>Mg(2+)</name>
        <dbReference type="ChEBI" id="CHEBI:18420"/>
    </cofactor>
</comment>
<proteinExistence type="inferred from homology"/>
<evidence type="ECO:0000256" key="5">
    <source>
        <dbReference type="ARBA" id="ARBA00022801"/>
    </source>
</evidence>
<evidence type="ECO:0000256" key="4">
    <source>
        <dbReference type="ARBA" id="ARBA00022723"/>
    </source>
</evidence>
<sequence length="131" mass="14784">MYMLDTNICIYIIKRRPPEIIEKFRTFSVSEIAISSVTLAELEYGVCKSQHSEKNRDALALFVSPLNILSFDSLAAVKYGEIRAKLEKEGRIIGAMDMLIAAHAMSLGLTLVTNNTNEFERIDGLRLENWS</sequence>
<keyword evidence="3 8" id="KW-0540">Nuclease</keyword>
<dbReference type="GO" id="GO:0016787">
    <property type="term" value="F:hydrolase activity"/>
    <property type="evidence" value="ECO:0007669"/>
    <property type="project" value="UniProtKB-KW"/>
</dbReference>
<evidence type="ECO:0000256" key="1">
    <source>
        <dbReference type="ARBA" id="ARBA00001946"/>
    </source>
</evidence>
<dbReference type="InterPro" id="IPR002716">
    <property type="entry name" value="PIN_dom"/>
</dbReference>
<dbReference type="EMBL" id="SMGG01000003">
    <property type="protein sequence ID" value="TCK62448.1"/>
    <property type="molecule type" value="Genomic_DNA"/>
</dbReference>
<dbReference type="GO" id="GO:0004540">
    <property type="term" value="F:RNA nuclease activity"/>
    <property type="evidence" value="ECO:0007669"/>
    <property type="project" value="InterPro"/>
</dbReference>
<organism evidence="10 11">
    <name type="scientific">Seleniivibrio woodruffii</name>
    <dbReference type="NCBI Taxonomy" id="1078050"/>
    <lineage>
        <taxon>Bacteria</taxon>
        <taxon>Pseudomonadati</taxon>
        <taxon>Deferribacterota</taxon>
        <taxon>Deferribacteres</taxon>
        <taxon>Deferribacterales</taxon>
        <taxon>Geovibrionaceae</taxon>
        <taxon>Seleniivibrio</taxon>
    </lineage>
</organism>